<proteinExistence type="predicted"/>
<name>A0AC61NI96_9BACT</name>
<reference evidence="1" key="1">
    <citation type="submission" date="2021-08" db="EMBL/GenBank/DDBJ databases">
        <title>Novel anaerobic bacterium isolated from sea squirt in East Sea, Republic of Korea.</title>
        <authorList>
            <person name="Nguyen T.H."/>
            <person name="Li Z."/>
            <person name="Lee Y.-J."/>
            <person name="Ko J."/>
            <person name="Kim S.-G."/>
        </authorList>
    </citation>
    <scope>NUCLEOTIDE SEQUENCE</scope>
    <source>
        <strain evidence="1">KCTC 25031</strain>
    </source>
</reference>
<sequence>MTDKNKTQIDPQLQSLDSLKSELAKSNMSLLVGAGFSKNVDPKLFLNWNELLYDMVYELFEDEILKDYNRNKYLFQDIKHVPKDFMIERALHYQKKIGLLELGSLYILKKGYREAITDYIEKRVPYVFQNEDDNLTYHINGKEKELNNDLSLHKELLTLPWNNIYTTNYDNLLEASLGLYKNPDNKNTSIKKKKTDDDSLVETTEQLRDILEKSFSITDEKCLSVTDKTFKYNEYSNNTTRKYKIDELIEKIEKEDNNGDCSDDIDSIVRKSKDKIDNLLIEINKEDNFNIDDLIVKTLYCFYHLNDKNPNDTVNNNNEQEEKKKGKKEYDKLLDNIDTYLKGKKKKKEKKEKNILDDKRSEKNEKKFNLVTKASDLVLQKNKNIVKLHGSIRSDIESEYCLDKDIHKCYVIAKEDYETYPKKHEAFTQLMRISLLQESFCLIGFAGEDPNFLEWLKWVRSIVKDNSKKKNNTETSKIYFLSLGNEISREKRILFKNHNIALISIQNEEVQKRIGYNSEKNNISEIFRCLFLYLKSNYDLSKIHVRDWKETQNKLINEKGFLIKISLQDYKRLFRIPKLSDFSLENTYRHYLGYRACS</sequence>
<evidence type="ECO:0000313" key="1">
    <source>
        <dbReference type="EMBL" id="QZE15438.1"/>
    </source>
</evidence>
<gene>
    <name evidence="1" type="ORF">K4L44_06290</name>
</gene>
<organism evidence="1 2">
    <name type="scientific">Halosquirtibacter laminarini</name>
    <dbReference type="NCBI Taxonomy" id="3374600"/>
    <lineage>
        <taxon>Bacteria</taxon>
        <taxon>Pseudomonadati</taxon>
        <taxon>Bacteroidota</taxon>
        <taxon>Bacteroidia</taxon>
        <taxon>Marinilabiliales</taxon>
        <taxon>Prolixibacteraceae</taxon>
        <taxon>Halosquirtibacter</taxon>
    </lineage>
</organism>
<evidence type="ECO:0000313" key="2">
    <source>
        <dbReference type="Proteomes" id="UP000826212"/>
    </source>
</evidence>
<protein>
    <submittedName>
        <fullName evidence="1">SIR2 family protein</fullName>
    </submittedName>
</protein>
<dbReference type="EMBL" id="CP081303">
    <property type="protein sequence ID" value="QZE15438.1"/>
    <property type="molecule type" value="Genomic_DNA"/>
</dbReference>
<dbReference type="Proteomes" id="UP000826212">
    <property type="component" value="Chromosome"/>
</dbReference>
<keyword evidence="2" id="KW-1185">Reference proteome</keyword>
<accession>A0AC61NI96</accession>